<evidence type="ECO:0000256" key="7">
    <source>
        <dbReference type="ARBA" id="ARBA00022840"/>
    </source>
</evidence>
<name>A0AAP8PKL9_SERMA</name>
<dbReference type="GO" id="GO:0006269">
    <property type="term" value="P:DNA replication, synthesis of primer"/>
    <property type="evidence" value="ECO:0007669"/>
    <property type="project" value="UniProtKB-KW"/>
</dbReference>
<dbReference type="GO" id="GO:0003677">
    <property type="term" value="F:DNA binding"/>
    <property type="evidence" value="ECO:0007669"/>
    <property type="project" value="UniProtKB-KW"/>
</dbReference>
<evidence type="ECO:0000256" key="12">
    <source>
        <dbReference type="SAM" id="MobiDB-lite"/>
    </source>
</evidence>
<keyword evidence="8" id="KW-0238">DNA-binding</keyword>
<organism evidence="14 15">
    <name type="scientific">Serratia marcescens</name>
    <dbReference type="NCBI Taxonomy" id="615"/>
    <lineage>
        <taxon>Bacteria</taxon>
        <taxon>Pseudomonadati</taxon>
        <taxon>Pseudomonadota</taxon>
        <taxon>Gammaproteobacteria</taxon>
        <taxon>Enterobacterales</taxon>
        <taxon>Yersiniaceae</taxon>
        <taxon>Serratia</taxon>
    </lineage>
</organism>
<dbReference type="PANTHER" id="PTHR30153">
    <property type="entry name" value="REPLICATIVE DNA HELICASE DNAB"/>
    <property type="match status" value="1"/>
</dbReference>
<evidence type="ECO:0000256" key="4">
    <source>
        <dbReference type="ARBA" id="ARBA00022741"/>
    </source>
</evidence>
<protein>
    <recommendedName>
        <fullName evidence="10">DNA 5'-3' helicase</fullName>
        <ecNumber evidence="10">5.6.2.3</ecNumber>
    </recommendedName>
</protein>
<dbReference type="GO" id="GO:0005524">
    <property type="term" value="F:ATP binding"/>
    <property type="evidence" value="ECO:0007669"/>
    <property type="project" value="UniProtKB-KW"/>
</dbReference>
<comment type="similarity">
    <text evidence="1">Belongs to the helicase family. DnaB subfamily.</text>
</comment>
<evidence type="ECO:0000256" key="3">
    <source>
        <dbReference type="ARBA" id="ARBA00022705"/>
    </source>
</evidence>
<keyword evidence="6 14" id="KW-0347">Helicase</keyword>
<dbReference type="RefSeq" id="WP_102984542.1">
    <property type="nucleotide sequence ID" value="NZ_JBBCMU010000001.1"/>
</dbReference>
<dbReference type="GO" id="GO:0043139">
    <property type="term" value="F:5'-3' DNA helicase activity"/>
    <property type="evidence" value="ECO:0007669"/>
    <property type="project" value="UniProtKB-EC"/>
</dbReference>
<evidence type="ECO:0000313" key="15">
    <source>
        <dbReference type="Proteomes" id="UP000030378"/>
    </source>
</evidence>
<dbReference type="InterPro" id="IPR036185">
    <property type="entry name" value="DNA_heli_DnaB-like_N_sf"/>
</dbReference>
<dbReference type="PANTHER" id="PTHR30153:SF2">
    <property type="entry name" value="REPLICATIVE DNA HELICASE"/>
    <property type="match status" value="1"/>
</dbReference>
<comment type="catalytic activity">
    <reaction evidence="11">
        <text>ATP + H2O = ADP + phosphate + H(+)</text>
        <dbReference type="Rhea" id="RHEA:13065"/>
        <dbReference type="ChEBI" id="CHEBI:15377"/>
        <dbReference type="ChEBI" id="CHEBI:15378"/>
        <dbReference type="ChEBI" id="CHEBI:30616"/>
        <dbReference type="ChEBI" id="CHEBI:43474"/>
        <dbReference type="ChEBI" id="CHEBI:456216"/>
        <dbReference type="EC" id="5.6.2.3"/>
    </reaction>
</comment>
<dbReference type="Pfam" id="PF00772">
    <property type="entry name" value="DnaB"/>
    <property type="match status" value="1"/>
</dbReference>
<feature type="domain" description="SF4 helicase" evidence="13">
    <location>
        <begin position="182"/>
        <end position="448"/>
    </location>
</feature>
<accession>A0AAP8PKL9</accession>
<dbReference type="InterPro" id="IPR027417">
    <property type="entry name" value="P-loop_NTPase"/>
</dbReference>
<keyword evidence="3" id="KW-0235">DNA replication</keyword>
<proteinExistence type="inferred from homology"/>
<dbReference type="PROSITE" id="PS51199">
    <property type="entry name" value="SF4_HELICASE"/>
    <property type="match status" value="1"/>
</dbReference>
<dbReference type="EMBL" id="JTBC02000002">
    <property type="protein sequence ID" value="PNO70155.1"/>
    <property type="molecule type" value="Genomic_DNA"/>
</dbReference>
<gene>
    <name evidence="14" type="ORF">MC70_009135</name>
</gene>
<comment type="caution">
    <text evidence="14">The sequence shown here is derived from an EMBL/GenBank/DDBJ whole genome shotgun (WGS) entry which is preliminary data.</text>
</comment>
<dbReference type="Pfam" id="PF03796">
    <property type="entry name" value="DnaB_C"/>
    <property type="match status" value="1"/>
</dbReference>
<evidence type="ECO:0000256" key="9">
    <source>
        <dbReference type="ARBA" id="ARBA00023235"/>
    </source>
</evidence>
<dbReference type="GO" id="GO:1990077">
    <property type="term" value="C:primosome complex"/>
    <property type="evidence" value="ECO:0007669"/>
    <property type="project" value="UniProtKB-KW"/>
</dbReference>
<evidence type="ECO:0000256" key="1">
    <source>
        <dbReference type="ARBA" id="ARBA00008428"/>
    </source>
</evidence>
<feature type="compositionally biased region" description="Basic and acidic residues" evidence="12">
    <location>
        <begin position="456"/>
        <end position="471"/>
    </location>
</feature>
<keyword evidence="2" id="KW-0639">Primosome</keyword>
<keyword evidence="5" id="KW-0378">Hydrolase</keyword>
<dbReference type="Proteomes" id="UP000030378">
    <property type="component" value="Unassembled WGS sequence"/>
</dbReference>
<dbReference type="InterPro" id="IPR007694">
    <property type="entry name" value="DNA_helicase_DnaB-like_C"/>
</dbReference>
<reference evidence="15" key="1">
    <citation type="submission" date="2017-12" db="EMBL/GenBank/DDBJ databases">
        <title>FDA dAtabase for Regulatory Grade micrObial Sequences (FDA-ARGOS): Supporting development and validation of Infectious Disease Dx tests.</title>
        <authorList>
            <person name="Campos J."/>
            <person name="Goldberg B."/>
            <person name="Tallon L."/>
            <person name="Sadzewicz L."/>
            <person name="Sengamalay N."/>
            <person name="Ott S."/>
            <person name="Godinez A."/>
            <person name="Nagaraj S."/>
            <person name="Vavikolanu K."/>
            <person name="Vyas G."/>
            <person name="Nadendla S."/>
            <person name="Aluvathingal J."/>
            <person name="Geyer C."/>
            <person name="Nandy P."/>
            <person name="Hobson J."/>
            <person name="Sichtig H."/>
        </authorList>
    </citation>
    <scope>NUCLEOTIDE SEQUENCE [LARGE SCALE GENOMIC DNA]</scope>
    <source>
        <strain evidence="15">FDAARGOS_79</strain>
    </source>
</reference>
<sequence>MIDNLPAAPYNIDLEQAILGSLMHNTEHDRAAAVFGLLKPESFYLAAHRIIFTELRALVNASRPTDLITLSDSLESKGVLEQVGGFAYLAETGRNTSVPAMVSYAHAVREKAVLRYALEKLYACVELVGANNGMDAANKLASVQQMITAVSDHARTGKRGGLRAAGDVIGEWVDEMDRRFQDPDSAAGLTLGIESLDRLMYPKQVLRGALVVVGARPKMGKTALYNKISAHFALNHRLPTLVFSLEMTDRGIIERMVAQEARVKSEIFYVGAHDDSDMARAMAKAAELAESNLMIDSTPGVTLAHIVAECRKVKRQRGTVGLVAIDYLTLMKAEEAERRDIAYGDITTGLKNLAKELDCPVLLLTQLNRKLEDRADKRPVPSDSKDTGQIEQDCDVWIGLYRDAVYTKGADPQLMEVILRLNREGATGTAYALLENGYIRDITDEEAARRAQTGQARERRYADKNEATKSF</sequence>
<evidence type="ECO:0000313" key="14">
    <source>
        <dbReference type="EMBL" id="PNO70155.1"/>
    </source>
</evidence>
<dbReference type="Gene3D" id="1.10.860.10">
    <property type="entry name" value="DNAb Helicase, Chain A"/>
    <property type="match status" value="1"/>
</dbReference>
<evidence type="ECO:0000259" key="13">
    <source>
        <dbReference type="PROSITE" id="PS51199"/>
    </source>
</evidence>
<dbReference type="EC" id="5.6.2.3" evidence="10"/>
<dbReference type="InterPro" id="IPR007693">
    <property type="entry name" value="DNA_helicase_DnaB-like_N"/>
</dbReference>
<dbReference type="SUPFAM" id="SSF48024">
    <property type="entry name" value="N-terminal domain of DnaB helicase"/>
    <property type="match status" value="1"/>
</dbReference>
<keyword evidence="9" id="KW-0413">Isomerase</keyword>
<feature type="region of interest" description="Disordered" evidence="12">
    <location>
        <begin position="452"/>
        <end position="471"/>
    </location>
</feature>
<keyword evidence="4" id="KW-0547">Nucleotide-binding</keyword>
<evidence type="ECO:0000256" key="10">
    <source>
        <dbReference type="ARBA" id="ARBA00044969"/>
    </source>
</evidence>
<evidence type="ECO:0000256" key="5">
    <source>
        <dbReference type="ARBA" id="ARBA00022801"/>
    </source>
</evidence>
<evidence type="ECO:0000256" key="8">
    <source>
        <dbReference type="ARBA" id="ARBA00023125"/>
    </source>
</evidence>
<dbReference type="SUPFAM" id="SSF52540">
    <property type="entry name" value="P-loop containing nucleoside triphosphate hydrolases"/>
    <property type="match status" value="1"/>
</dbReference>
<evidence type="ECO:0000256" key="6">
    <source>
        <dbReference type="ARBA" id="ARBA00022806"/>
    </source>
</evidence>
<evidence type="ECO:0000256" key="11">
    <source>
        <dbReference type="ARBA" id="ARBA00048954"/>
    </source>
</evidence>
<dbReference type="AlphaFoldDB" id="A0AAP8PKL9"/>
<dbReference type="Gene3D" id="3.40.50.300">
    <property type="entry name" value="P-loop containing nucleotide triphosphate hydrolases"/>
    <property type="match status" value="1"/>
</dbReference>
<evidence type="ECO:0000256" key="2">
    <source>
        <dbReference type="ARBA" id="ARBA00022515"/>
    </source>
</evidence>
<dbReference type="CDD" id="cd00984">
    <property type="entry name" value="DnaB_C"/>
    <property type="match status" value="1"/>
</dbReference>
<dbReference type="InterPro" id="IPR016136">
    <property type="entry name" value="DNA_helicase_N/primase_C"/>
</dbReference>
<dbReference type="GO" id="GO:0016787">
    <property type="term" value="F:hydrolase activity"/>
    <property type="evidence" value="ECO:0007669"/>
    <property type="project" value="UniProtKB-KW"/>
</dbReference>
<keyword evidence="7" id="KW-0067">ATP-binding</keyword>
<dbReference type="GO" id="GO:0005829">
    <property type="term" value="C:cytosol"/>
    <property type="evidence" value="ECO:0007669"/>
    <property type="project" value="TreeGrafter"/>
</dbReference>